<dbReference type="AlphaFoldDB" id="A0A0B5AYN8"/>
<dbReference type="KEGG" id="jeo:JMA_37960"/>
<evidence type="ECO:0008006" key="3">
    <source>
        <dbReference type="Google" id="ProtNLM"/>
    </source>
</evidence>
<keyword evidence="2" id="KW-1185">Reference proteome</keyword>
<dbReference type="EMBL" id="CP009417">
    <property type="protein sequence ID" value="AJD93114.1"/>
    <property type="molecule type" value="Genomic_DNA"/>
</dbReference>
<dbReference type="Gene3D" id="1.10.3210.10">
    <property type="entry name" value="Hypothetical protein af1432"/>
    <property type="match status" value="1"/>
</dbReference>
<dbReference type="SUPFAM" id="SSF109604">
    <property type="entry name" value="HD-domain/PDEase-like"/>
    <property type="match status" value="1"/>
</dbReference>
<dbReference type="Proteomes" id="UP000031449">
    <property type="component" value="Plasmid unnamed"/>
</dbReference>
<accession>A0A0B5AYN8</accession>
<dbReference type="BioCyc" id="JESP1508404:G14D9-13080-MONOMER"/>
<dbReference type="HOGENOM" id="CLU_109398_3_0_9"/>
<proteinExistence type="predicted"/>
<gene>
    <name evidence="1" type="ORF">JMA_37960</name>
</gene>
<keyword evidence="1" id="KW-0614">Plasmid</keyword>
<organism evidence="1 2">
    <name type="scientific">Jeotgalibacillus malaysiensis</name>
    <dbReference type="NCBI Taxonomy" id="1508404"/>
    <lineage>
        <taxon>Bacteria</taxon>
        <taxon>Bacillati</taxon>
        <taxon>Bacillota</taxon>
        <taxon>Bacilli</taxon>
        <taxon>Bacillales</taxon>
        <taxon>Caryophanaceae</taxon>
        <taxon>Jeotgalibacillus</taxon>
    </lineage>
</organism>
<name>A0A0B5AYN8_9BACL</name>
<sequence length="170" mass="19292">MKETKGSLSEFELMVLKHRAYELATKYHDGQVDKLGIPYIGHLEAVAQGVDKIEEKIVALIHDILEDTPCTREILLAEGIPAYLVKSIEAMTRRPGETYKAFIERVARDAIARAVKRSDLKHNLDEDGSRLKAAKDFHQRDVFESLPPASLKARYRDAIAYLDSLEQEKE</sequence>
<evidence type="ECO:0000313" key="2">
    <source>
        <dbReference type="Proteomes" id="UP000031449"/>
    </source>
</evidence>
<reference evidence="1 2" key="1">
    <citation type="submission" date="2014-08" db="EMBL/GenBank/DDBJ databases">
        <title>Complete genome of a marine bacteria Jeotgalibacillus malaysiensis.</title>
        <authorList>
            <person name="Yaakop A.S."/>
            <person name="Chan K.-G."/>
            <person name="Goh K.M."/>
        </authorList>
    </citation>
    <scope>NUCLEOTIDE SEQUENCE [LARGE SCALE GENOMIC DNA]</scope>
    <source>
        <strain evidence="1 2">D5</strain>
        <plasmid evidence="2">Plasmid</plasmid>
    </source>
</reference>
<protein>
    <recommendedName>
        <fullName evidence="3">GTP pyrophosphokinase</fullName>
    </recommendedName>
</protein>
<geneLocation type="plasmid" evidence="2"/>
<dbReference type="OrthoDB" id="9802385at2"/>
<evidence type="ECO:0000313" key="1">
    <source>
        <dbReference type="EMBL" id="AJD93114.1"/>
    </source>
</evidence>